<organism evidence="1 2">
    <name type="scientific">Sphenostylis stenocarpa</name>
    <dbReference type="NCBI Taxonomy" id="92480"/>
    <lineage>
        <taxon>Eukaryota</taxon>
        <taxon>Viridiplantae</taxon>
        <taxon>Streptophyta</taxon>
        <taxon>Embryophyta</taxon>
        <taxon>Tracheophyta</taxon>
        <taxon>Spermatophyta</taxon>
        <taxon>Magnoliopsida</taxon>
        <taxon>eudicotyledons</taxon>
        <taxon>Gunneridae</taxon>
        <taxon>Pentapetalae</taxon>
        <taxon>rosids</taxon>
        <taxon>fabids</taxon>
        <taxon>Fabales</taxon>
        <taxon>Fabaceae</taxon>
        <taxon>Papilionoideae</taxon>
        <taxon>50 kb inversion clade</taxon>
        <taxon>NPAAA clade</taxon>
        <taxon>indigoferoid/millettioid clade</taxon>
        <taxon>Phaseoleae</taxon>
        <taxon>Sphenostylis</taxon>
    </lineage>
</organism>
<accession>A0AA86VPR5</accession>
<evidence type="ECO:0000313" key="2">
    <source>
        <dbReference type="Proteomes" id="UP001189624"/>
    </source>
</evidence>
<protein>
    <submittedName>
        <fullName evidence="1">Uncharacterized protein</fullName>
    </submittedName>
</protein>
<name>A0AA86VPR5_9FABA</name>
<dbReference type="Proteomes" id="UP001189624">
    <property type="component" value="Chromosome 5"/>
</dbReference>
<dbReference type="Gramene" id="rna-AYBTSS11_LOCUS15850">
    <property type="protein sequence ID" value="CAJ1954916.1"/>
    <property type="gene ID" value="gene-AYBTSS11_LOCUS15850"/>
</dbReference>
<sequence>MSPAHKKPFEIQQTLHITNVCRVLFLNRYQIILPMMSSPSLSIKTPKKSSKRVLLGRLKLLKLVERWLAKTLSKYQQPQSQEHQHHPPHARMPSLSMALDSMVSTLIHSLNPFFKSTWIITVSRPAKLGP</sequence>
<keyword evidence="2" id="KW-1185">Reference proteome</keyword>
<reference evidence="1" key="1">
    <citation type="submission" date="2023-10" db="EMBL/GenBank/DDBJ databases">
        <authorList>
            <person name="Domelevo Entfellner J.-B."/>
        </authorList>
    </citation>
    <scope>NUCLEOTIDE SEQUENCE</scope>
</reference>
<proteinExistence type="predicted"/>
<gene>
    <name evidence="1" type="ORF">AYBTSS11_LOCUS15850</name>
</gene>
<evidence type="ECO:0000313" key="1">
    <source>
        <dbReference type="EMBL" id="CAJ1954916.1"/>
    </source>
</evidence>
<dbReference type="AlphaFoldDB" id="A0AA86VPR5"/>
<dbReference type="EMBL" id="OY731402">
    <property type="protein sequence ID" value="CAJ1954916.1"/>
    <property type="molecule type" value="Genomic_DNA"/>
</dbReference>